<feature type="transmembrane region" description="Helical" evidence="5">
    <location>
        <begin position="205"/>
        <end position="224"/>
    </location>
</feature>
<feature type="transmembrane region" description="Helical" evidence="5">
    <location>
        <begin position="81"/>
        <end position="98"/>
    </location>
</feature>
<proteinExistence type="predicted"/>
<keyword evidence="8" id="KW-1185">Reference proteome</keyword>
<organism evidence="7 8">
    <name type="scientific">Halocatena marina</name>
    <dbReference type="NCBI Taxonomy" id="2934937"/>
    <lineage>
        <taxon>Archaea</taxon>
        <taxon>Methanobacteriati</taxon>
        <taxon>Methanobacteriota</taxon>
        <taxon>Stenosarchaea group</taxon>
        <taxon>Halobacteria</taxon>
        <taxon>Halobacteriales</taxon>
        <taxon>Natronomonadaceae</taxon>
        <taxon>Halocatena</taxon>
    </lineage>
</organism>
<comment type="caution">
    <text evidence="7">The sequence shown here is derived from an EMBL/GenBank/DDBJ whole genome shotgun (WGS) entry which is preliminary data.</text>
</comment>
<name>A0ABD5YTF7_9EURY</name>
<evidence type="ECO:0000256" key="3">
    <source>
        <dbReference type="ARBA" id="ARBA00022989"/>
    </source>
</evidence>
<reference evidence="7 8" key="1">
    <citation type="journal article" date="2019" name="Int. J. Syst. Evol. Microbiol.">
        <title>The Global Catalogue of Microorganisms (GCM) 10K type strain sequencing project: providing services to taxonomists for standard genome sequencing and annotation.</title>
        <authorList>
            <consortium name="The Broad Institute Genomics Platform"/>
            <consortium name="The Broad Institute Genome Sequencing Center for Infectious Disease"/>
            <person name="Wu L."/>
            <person name="Ma J."/>
        </authorList>
    </citation>
    <scope>NUCLEOTIDE SEQUENCE [LARGE SCALE GENOMIC DNA]</scope>
    <source>
        <strain evidence="7 8">RDMS1</strain>
    </source>
</reference>
<evidence type="ECO:0000313" key="8">
    <source>
        <dbReference type="Proteomes" id="UP001596417"/>
    </source>
</evidence>
<keyword evidence="4 5" id="KW-0472">Membrane</keyword>
<evidence type="ECO:0000256" key="4">
    <source>
        <dbReference type="ARBA" id="ARBA00023136"/>
    </source>
</evidence>
<sequence>MGAAVLLAYTVVRIDDWRPHSRADWNAVLASAALIVVANNVLLFFGQQFTTSAIASVMYSFAPVLTPIFALVLLGNERLSWTGILGILFGFVGITIVSQPDPGNMLTGDAVGMGLVLLAAASVALGGVLVRRAEPTMSSVGMTAWAMLIGALTIHVLSAALGESVSRVQWDPLTVLALAYIGVLATAVAYTTYFGLLERVGPIKVSLTTYVVPLVATFIGWTLLDESITVTMLGGFVFIFFGFVLLERQAFEEELRRLPVANSRFAARHQPNSVDARTREQQYDHESSAQTCETDCCDD</sequence>
<dbReference type="GO" id="GO:0016020">
    <property type="term" value="C:membrane"/>
    <property type="evidence" value="ECO:0007669"/>
    <property type="project" value="UniProtKB-SubCell"/>
</dbReference>
<feature type="domain" description="EamA" evidence="6">
    <location>
        <begin position="2"/>
        <end position="98"/>
    </location>
</feature>
<dbReference type="PANTHER" id="PTHR32322">
    <property type="entry name" value="INNER MEMBRANE TRANSPORTER"/>
    <property type="match status" value="1"/>
</dbReference>
<feature type="transmembrane region" description="Helical" evidence="5">
    <location>
        <begin position="110"/>
        <end position="130"/>
    </location>
</feature>
<feature type="transmembrane region" description="Helical" evidence="5">
    <location>
        <begin position="230"/>
        <end position="247"/>
    </location>
</feature>
<dbReference type="Proteomes" id="UP001596417">
    <property type="component" value="Unassembled WGS sequence"/>
</dbReference>
<dbReference type="PANTHER" id="PTHR32322:SF2">
    <property type="entry name" value="EAMA DOMAIN-CONTAINING PROTEIN"/>
    <property type="match status" value="1"/>
</dbReference>
<evidence type="ECO:0000256" key="5">
    <source>
        <dbReference type="SAM" id="Phobius"/>
    </source>
</evidence>
<accession>A0ABD5YTF7</accession>
<evidence type="ECO:0000256" key="1">
    <source>
        <dbReference type="ARBA" id="ARBA00004141"/>
    </source>
</evidence>
<dbReference type="SUPFAM" id="SSF103481">
    <property type="entry name" value="Multidrug resistance efflux transporter EmrE"/>
    <property type="match status" value="2"/>
</dbReference>
<evidence type="ECO:0000256" key="2">
    <source>
        <dbReference type="ARBA" id="ARBA00022692"/>
    </source>
</evidence>
<dbReference type="InterPro" id="IPR037185">
    <property type="entry name" value="EmrE-like"/>
</dbReference>
<dbReference type="Pfam" id="PF00892">
    <property type="entry name" value="EamA"/>
    <property type="match status" value="2"/>
</dbReference>
<dbReference type="AlphaFoldDB" id="A0ABD5YTF7"/>
<dbReference type="InterPro" id="IPR000620">
    <property type="entry name" value="EamA_dom"/>
</dbReference>
<gene>
    <name evidence="7" type="ORF">ACFQL7_16470</name>
</gene>
<keyword evidence="3 5" id="KW-1133">Transmembrane helix</keyword>
<evidence type="ECO:0000313" key="7">
    <source>
        <dbReference type="EMBL" id="MFC7191237.1"/>
    </source>
</evidence>
<protein>
    <submittedName>
        <fullName evidence="7">DMT family transporter</fullName>
    </submittedName>
</protein>
<comment type="subcellular location">
    <subcellularLocation>
        <location evidence="1">Membrane</location>
        <topology evidence="1">Multi-pass membrane protein</topology>
    </subcellularLocation>
</comment>
<dbReference type="RefSeq" id="WP_390207792.1">
    <property type="nucleotide sequence ID" value="NZ_JBHSZC010000001.1"/>
</dbReference>
<feature type="transmembrane region" description="Helical" evidence="5">
    <location>
        <begin position="52"/>
        <end position="74"/>
    </location>
</feature>
<keyword evidence="2 5" id="KW-0812">Transmembrane</keyword>
<feature type="transmembrane region" description="Helical" evidence="5">
    <location>
        <begin position="173"/>
        <end position="193"/>
    </location>
</feature>
<evidence type="ECO:0000259" key="6">
    <source>
        <dbReference type="Pfam" id="PF00892"/>
    </source>
</evidence>
<feature type="transmembrane region" description="Helical" evidence="5">
    <location>
        <begin position="27"/>
        <end position="46"/>
    </location>
</feature>
<dbReference type="EMBL" id="JBHTAX010000001">
    <property type="protein sequence ID" value="MFC7191237.1"/>
    <property type="molecule type" value="Genomic_DNA"/>
</dbReference>
<feature type="transmembrane region" description="Helical" evidence="5">
    <location>
        <begin position="142"/>
        <end position="161"/>
    </location>
</feature>
<feature type="domain" description="EamA" evidence="6">
    <location>
        <begin position="112"/>
        <end position="246"/>
    </location>
</feature>
<dbReference type="InterPro" id="IPR050638">
    <property type="entry name" value="AA-Vitamin_Transporters"/>
</dbReference>